<sequence>MYRLLILIFLALEFQSEAFNFSPFPNRVINAPKHLKTRLSQTRSSYFGYSLVIRPTSIFVGAPRAQSTLDSQSTVNETGAVFRCSLANGSCRPYVLDNTGNGRPSHAATFLHGKDFQWLGGSMDGGTKDTDKLLVCAPRFFVYQNECKGEMLGVCYWVQDTVAETPPLSKVNSISSLHWQGVSNATMAELGLSAHVTDDNSEMLTGAVGVIYSKGTLVLHQRKEPSTRIPQKGDVIPQNNESKTLKLKHLKKMKYFGYSVSSGYFSIYNRNKLFYVATAPHSNVDFGQAYILTMQGKAILKDHVFQGEQLGEYFGYSMVADDFNGDGLTDLVVSAPLNALEDYHDVGAIYVFINEGLFFFKKKIIRLPLGNNARFGTSLSRLGDINHDGYNDLAVAAPFEGNGAVFIFLGSKHGLPDQPSQRLDAPLREPGPYGAHMFGHGLSRGSDIDGNGFNDLAIGAPGAEAVYLYRTYPVAKIHATLKSQTREIKPERDMVTVTACYWLNTTSQSMQVQHQQLTIRIVIDEVLKRVKFAPMNNSEVTFQAEAELNERCQEFQVQVRYTGAILTPIDLQMHYKLAKKIPVSQQEFCETCAVVDPMDPTYTTKKIHFITGCARNVCVSDLHLSTKDVNSSFTLGTNESLSLTYEITNSGEPAYVAQLNVTSSARLPFSKVPGNCRVREEVMMCDLNGEQAMTKGDIDSLTITFDVTQLRGHSLTIEAAVSSAGIDQNPKDNRLSTLISLKEYAEIDASGGPADGQLVLRKYPYSAEVSNSYEIKSHGPSILDELSLFVSIPIAYRTAESAVIKPIFNLSSLQMQATHGAHLLPIKLYDQDNTLAMEYPLEDASHSEEIVSSENRQRRELKQDQYAITPDVESKDLLTQEDLSVNRTLLLSCQSSNLTICVRAEMQLQLKPDQPINLNISFNVDLSAVVDLFEYFVIFTDLKMFTKRDPTSSSIGIKRNIKPNVILKYSETPLPIWYIILALIAGLLLLAGLTYVLYKLRFFKRAKREELQRLMEQSPKREEPEEDREGSQEEISLEQESYSDN</sequence>
<dbReference type="SMART" id="SM00191">
    <property type="entry name" value="Int_alpha"/>
    <property type="match status" value="4"/>
</dbReference>
<dbReference type="PANTHER" id="PTHR23220:SF83">
    <property type="entry name" value="INTEGRIN ALPHA-PS3-RELATED"/>
    <property type="match status" value="1"/>
</dbReference>
<dbReference type="PRINTS" id="PR01185">
    <property type="entry name" value="INTEGRINA"/>
</dbReference>
<feature type="compositionally biased region" description="Acidic residues" evidence="14">
    <location>
        <begin position="1035"/>
        <end position="1045"/>
    </location>
</feature>
<evidence type="ECO:0000313" key="17">
    <source>
        <dbReference type="Proteomes" id="UP000002282"/>
    </source>
</evidence>
<feature type="repeat" description="FG-GAP" evidence="12">
    <location>
        <begin position="33"/>
        <end position="93"/>
    </location>
</feature>
<dbReference type="AlphaFoldDB" id="B4P9P4"/>
<dbReference type="OrthoDB" id="7853647at2759"/>
<dbReference type="InterPro" id="IPR013519">
    <property type="entry name" value="Int_alpha_beta-p"/>
</dbReference>
<dbReference type="GO" id="GO:0005178">
    <property type="term" value="F:integrin binding"/>
    <property type="evidence" value="ECO:0007669"/>
    <property type="project" value="TreeGrafter"/>
</dbReference>
<evidence type="ECO:0000256" key="4">
    <source>
        <dbReference type="ARBA" id="ARBA00022729"/>
    </source>
</evidence>
<evidence type="ECO:0000256" key="2">
    <source>
        <dbReference type="ARBA" id="ARBA00008054"/>
    </source>
</evidence>
<dbReference type="PhylomeDB" id="B4P9P4"/>
<feature type="repeat" description="FG-GAP" evidence="12">
    <location>
        <begin position="300"/>
        <end position="361"/>
    </location>
</feature>
<feature type="domain" description="Integrin alpha second immunoglobulin-like" evidence="15">
    <location>
        <begin position="616"/>
        <end position="708"/>
    </location>
</feature>
<dbReference type="InterPro" id="IPR032695">
    <property type="entry name" value="Integrin_dom_sf"/>
</dbReference>
<keyword evidence="8 13" id="KW-0401">Integrin</keyword>
<dbReference type="Proteomes" id="UP000002282">
    <property type="component" value="Chromosome 2R"/>
</dbReference>
<evidence type="ECO:0000256" key="7">
    <source>
        <dbReference type="ARBA" id="ARBA00022989"/>
    </source>
</evidence>
<evidence type="ECO:0000256" key="3">
    <source>
        <dbReference type="ARBA" id="ARBA00022692"/>
    </source>
</evidence>
<keyword evidence="3 13" id="KW-0812">Transmembrane</keyword>
<evidence type="ECO:0000256" key="11">
    <source>
        <dbReference type="ARBA" id="ARBA00023180"/>
    </source>
</evidence>
<keyword evidence="17" id="KW-1185">Reference proteome</keyword>
<dbReference type="HOGENOM" id="CLU_008760_0_0_1"/>
<protein>
    <recommendedName>
        <fullName evidence="15">Integrin alpha second immunoglobulin-like domain-containing protein</fullName>
    </recommendedName>
</protein>
<dbReference type="Pfam" id="PF20805">
    <property type="entry name" value="Integrin_A_Ig_2"/>
    <property type="match status" value="1"/>
</dbReference>
<keyword evidence="9 13" id="KW-0472">Membrane</keyword>
<feature type="repeat" description="FG-GAP" evidence="12">
    <location>
        <begin position="424"/>
        <end position="486"/>
    </location>
</feature>
<feature type="chain" id="PRO_5001423945" description="Integrin alpha second immunoglobulin-like domain-containing protein" evidence="13">
    <location>
        <begin position="19"/>
        <end position="1045"/>
    </location>
</feature>
<evidence type="ECO:0000256" key="10">
    <source>
        <dbReference type="ARBA" id="ARBA00023170"/>
    </source>
</evidence>
<dbReference type="GO" id="GO:0007160">
    <property type="term" value="P:cell-matrix adhesion"/>
    <property type="evidence" value="ECO:0007669"/>
    <property type="project" value="UniProtKB-ARBA"/>
</dbReference>
<dbReference type="Gene3D" id="2.130.10.130">
    <property type="entry name" value="Integrin alpha, N-terminal"/>
    <property type="match status" value="1"/>
</dbReference>
<evidence type="ECO:0000256" key="1">
    <source>
        <dbReference type="ARBA" id="ARBA00004479"/>
    </source>
</evidence>
<dbReference type="FunFam" id="2.130.10.130:FF:000015">
    <property type="entry name" value="integrin alpha-PS3 isoform X1"/>
    <property type="match status" value="1"/>
</dbReference>
<dbReference type="InterPro" id="IPR000413">
    <property type="entry name" value="Integrin_alpha"/>
</dbReference>
<dbReference type="GO" id="GO:0007229">
    <property type="term" value="P:integrin-mediated signaling pathway"/>
    <property type="evidence" value="ECO:0007669"/>
    <property type="project" value="UniProtKB-KW"/>
</dbReference>
<gene>
    <name evidence="16" type="primary">Dyak\GE14303</name>
    <name evidence="16" type="synonym">dyak_GLEANR_14435</name>
    <name evidence="16" type="synonym">GE14303</name>
    <name evidence="16" type="ORF">Dyak_GE14303</name>
</gene>
<dbReference type="PROSITE" id="PS51470">
    <property type="entry name" value="FG_GAP"/>
    <property type="match status" value="5"/>
</dbReference>
<evidence type="ECO:0000313" key="16">
    <source>
        <dbReference type="EMBL" id="EDW92352.1"/>
    </source>
</evidence>
<feature type="compositionally biased region" description="Basic and acidic residues" evidence="14">
    <location>
        <begin position="1014"/>
        <end position="1023"/>
    </location>
</feature>
<dbReference type="OMA" id="PGNCRVR"/>
<dbReference type="Gene3D" id="2.60.40.1510">
    <property type="entry name" value="ntegrin, alpha v. Chain A, domain 3"/>
    <property type="match status" value="1"/>
</dbReference>
<feature type="repeat" description="FG-GAP" evidence="12">
    <location>
        <begin position="103"/>
        <end position="167"/>
    </location>
</feature>
<dbReference type="EMBL" id="CM000158">
    <property type="protein sequence ID" value="EDW92352.1"/>
    <property type="molecule type" value="Genomic_DNA"/>
</dbReference>
<keyword evidence="6 13" id="KW-0130">Cell adhesion</keyword>
<dbReference type="GO" id="GO:0007157">
    <property type="term" value="P:heterophilic cell-cell adhesion via plasma membrane cell adhesion molecules"/>
    <property type="evidence" value="ECO:0007669"/>
    <property type="project" value="UniProtKB-ARBA"/>
</dbReference>
<accession>B4P9P4</accession>
<dbReference type="InterPro" id="IPR013517">
    <property type="entry name" value="FG-GAP"/>
</dbReference>
<evidence type="ECO:0000256" key="13">
    <source>
        <dbReference type="RuleBase" id="RU003762"/>
    </source>
</evidence>
<evidence type="ECO:0000256" key="12">
    <source>
        <dbReference type="PROSITE-ProRule" id="PRU00803"/>
    </source>
</evidence>
<keyword evidence="11" id="KW-0325">Glycoprotein</keyword>
<dbReference type="GO" id="GO:0001555">
    <property type="term" value="P:oocyte growth"/>
    <property type="evidence" value="ECO:0007669"/>
    <property type="project" value="UniProtKB-ARBA"/>
</dbReference>
<dbReference type="InterPro" id="IPR028994">
    <property type="entry name" value="Integrin_alpha_N"/>
</dbReference>
<evidence type="ECO:0000256" key="9">
    <source>
        <dbReference type="ARBA" id="ARBA00023136"/>
    </source>
</evidence>
<organism evidence="16 17">
    <name type="scientific">Drosophila yakuba</name>
    <name type="common">Fruit fly</name>
    <dbReference type="NCBI Taxonomy" id="7245"/>
    <lineage>
        <taxon>Eukaryota</taxon>
        <taxon>Metazoa</taxon>
        <taxon>Ecdysozoa</taxon>
        <taxon>Arthropoda</taxon>
        <taxon>Hexapoda</taxon>
        <taxon>Insecta</taxon>
        <taxon>Pterygota</taxon>
        <taxon>Neoptera</taxon>
        <taxon>Endopterygota</taxon>
        <taxon>Diptera</taxon>
        <taxon>Brachycera</taxon>
        <taxon>Muscomorpha</taxon>
        <taxon>Ephydroidea</taxon>
        <taxon>Drosophilidae</taxon>
        <taxon>Drosophila</taxon>
        <taxon>Sophophora</taxon>
    </lineage>
</organism>
<feature type="transmembrane region" description="Helical" evidence="13">
    <location>
        <begin position="976"/>
        <end position="998"/>
    </location>
</feature>
<dbReference type="GO" id="GO:0033627">
    <property type="term" value="P:cell adhesion mediated by integrin"/>
    <property type="evidence" value="ECO:0007669"/>
    <property type="project" value="TreeGrafter"/>
</dbReference>
<evidence type="ECO:0000256" key="8">
    <source>
        <dbReference type="ARBA" id="ARBA00023037"/>
    </source>
</evidence>
<name>B4P9P4_DROYA</name>
<keyword evidence="7 13" id="KW-1133">Transmembrane helix</keyword>
<reference evidence="16 17" key="1">
    <citation type="journal article" date="2007" name="Nature">
        <title>Evolution of genes and genomes on the Drosophila phylogeny.</title>
        <authorList>
            <consortium name="Drosophila 12 Genomes Consortium"/>
            <person name="Clark A.G."/>
            <person name="Eisen M.B."/>
            <person name="Smith D.R."/>
            <person name="Bergman C.M."/>
            <person name="Oliver B."/>
            <person name="Markow T.A."/>
            <person name="Kaufman T.C."/>
            <person name="Kellis M."/>
            <person name="Gelbart W."/>
            <person name="Iyer V.N."/>
            <person name="Pollard D.A."/>
            <person name="Sackton T.B."/>
            <person name="Larracuente A.M."/>
            <person name="Singh N.D."/>
            <person name="Abad J.P."/>
            <person name="Abt D.N."/>
            <person name="Adryan B."/>
            <person name="Aguade M."/>
            <person name="Akashi H."/>
            <person name="Anderson W.W."/>
            <person name="Aquadro C.F."/>
            <person name="Ardell D.H."/>
            <person name="Arguello R."/>
            <person name="Artieri C.G."/>
            <person name="Barbash D.A."/>
            <person name="Barker D."/>
            <person name="Barsanti P."/>
            <person name="Batterham P."/>
            <person name="Batzoglou S."/>
            <person name="Begun D."/>
            <person name="Bhutkar A."/>
            <person name="Blanco E."/>
            <person name="Bosak S.A."/>
            <person name="Bradley R.K."/>
            <person name="Brand A.D."/>
            <person name="Brent M.R."/>
            <person name="Brooks A.N."/>
            <person name="Brown R.H."/>
            <person name="Butlin R.K."/>
            <person name="Caggese C."/>
            <person name="Calvi B.R."/>
            <person name="Bernardo de Carvalho A."/>
            <person name="Caspi A."/>
            <person name="Castrezana S."/>
            <person name="Celniker S.E."/>
            <person name="Chang J.L."/>
            <person name="Chapple C."/>
            <person name="Chatterji S."/>
            <person name="Chinwalla A."/>
            <person name="Civetta A."/>
            <person name="Clifton S.W."/>
            <person name="Comeron J.M."/>
            <person name="Costello J.C."/>
            <person name="Coyne J.A."/>
            <person name="Daub J."/>
            <person name="David R.G."/>
            <person name="Delcher A.L."/>
            <person name="Delehaunty K."/>
            <person name="Do C.B."/>
            <person name="Ebling H."/>
            <person name="Edwards K."/>
            <person name="Eickbush T."/>
            <person name="Evans J.D."/>
            <person name="Filipski A."/>
            <person name="Findeiss S."/>
            <person name="Freyhult E."/>
            <person name="Fulton L."/>
            <person name="Fulton R."/>
            <person name="Garcia A.C."/>
            <person name="Gardiner A."/>
            <person name="Garfield D.A."/>
            <person name="Garvin B.E."/>
            <person name="Gibson G."/>
            <person name="Gilbert D."/>
            <person name="Gnerre S."/>
            <person name="Godfrey J."/>
            <person name="Good R."/>
            <person name="Gotea V."/>
            <person name="Gravely B."/>
            <person name="Greenberg A.J."/>
            <person name="Griffiths-Jones S."/>
            <person name="Gross S."/>
            <person name="Guigo R."/>
            <person name="Gustafson E.A."/>
            <person name="Haerty W."/>
            <person name="Hahn M.W."/>
            <person name="Halligan D.L."/>
            <person name="Halpern A.L."/>
            <person name="Halter G.M."/>
            <person name="Han M.V."/>
            <person name="Heger A."/>
            <person name="Hillier L."/>
            <person name="Hinrichs A.S."/>
            <person name="Holmes I."/>
            <person name="Hoskins R.A."/>
            <person name="Hubisz M.J."/>
            <person name="Hultmark D."/>
            <person name="Huntley M.A."/>
            <person name="Jaffe D.B."/>
            <person name="Jagadeeshan S."/>
            <person name="Jeck W.R."/>
            <person name="Johnson J."/>
            <person name="Jones C.D."/>
            <person name="Jordan W.C."/>
            <person name="Karpen G.H."/>
            <person name="Kataoka E."/>
            <person name="Keightley P.D."/>
            <person name="Kheradpour P."/>
            <person name="Kirkness E.F."/>
            <person name="Koerich L.B."/>
            <person name="Kristiansen K."/>
            <person name="Kudrna D."/>
            <person name="Kulathinal R.J."/>
            <person name="Kumar S."/>
            <person name="Kwok R."/>
            <person name="Lander E."/>
            <person name="Langley C.H."/>
            <person name="Lapoint R."/>
            <person name="Lazzaro B.P."/>
            <person name="Lee S.J."/>
            <person name="Levesque L."/>
            <person name="Li R."/>
            <person name="Lin C.F."/>
            <person name="Lin M.F."/>
            <person name="Lindblad-Toh K."/>
            <person name="Llopart A."/>
            <person name="Long M."/>
            <person name="Low L."/>
            <person name="Lozovsky E."/>
            <person name="Lu J."/>
            <person name="Luo M."/>
            <person name="Machado C.A."/>
            <person name="Makalowski W."/>
            <person name="Marzo M."/>
            <person name="Matsuda M."/>
            <person name="Matzkin L."/>
            <person name="McAllister B."/>
            <person name="McBride C.S."/>
            <person name="McKernan B."/>
            <person name="McKernan K."/>
            <person name="Mendez-Lago M."/>
            <person name="Minx P."/>
            <person name="Mollenhauer M.U."/>
            <person name="Montooth K."/>
            <person name="Mount S.M."/>
            <person name="Mu X."/>
            <person name="Myers E."/>
            <person name="Negre B."/>
            <person name="Newfeld S."/>
            <person name="Nielsen R."/>
            <person name="Noor M.A."/>
            <person name="O'Grady P."/>
            <person name="Pachter L."/>
            <person name="Papaceit M."/>
            <person name="Parisi M.J."/>
            <person name="Parisi M."/>
            <person name="Parts L."/>
            <person name="Pedersen J.S."/>
            <person name="Pesole G."/>
            <person name="Phillippy A.M."/>
            <person name="Ponting C.P."/>
            <person name="Pop M."/>
            <person name="Porcelli D."/>
            <person name="Powell J.R."/>
            <person name="Prohaska S."/>
            <person name="Pruitt K."/>
            <person name="Puig M."/>
            <person name="Quesneville H."/>
            <person name="Ram K.R."/>
            <person name="Rand D."/>
            <person name="Rasmussen M.D."/>
            <person name="Reed L.K."/>
            <person name="Reenan R."/>
            <person name="Reily A."/>
            <person name="Remington K.A."/>
            <person name="Rieger T.T."/>
            <person name="Ritchie M.G."/>
            <person name="Robin C."/>
            <person name="Rogers Y.H."/>
            <person name="Rohde C."/>
            <person name="Rozas J."/>
            <person name="Rubenfield M.J."/>
            <person name="Ruiz A."/>
            <person name="Russo S."/>
            <person name="Salzberg S.L."/>
            <person name="Sanchez-Gracia A."/>
            <person name="Saranga D.J."/>
            <person name="Sato H."/>
            <person name="Schaeffer S.W."/>
            <person name="Schatz M.C."/>
            <person name="Schlenke T."/>
            <person name="Schwartz R."/>
            <person name="Segarra C."/>
            <person name="Singh R.S."/>
            <person name="Sirot L."/>
            <person name="Sirota M."/>
            <person name="Sisneros N.B."/>
            <person name="Smith C.D."/>
            <person name="Smith T.F."/>
            <person name="Spieth J."/>
            <person name="Stage D.E."/>
            <person name="Stark A."/>
            <person name="Stephan W."/>
            <person name="Strausberg R.L."/>
            <person name="Strempel S."/>
            <person name="Sturgill D."/>
            <person name="Sutton G."/>
            <person name="Sutton G.G."/>
            <person name="Tao W."/>
            <person name="Teichmann S."/>
            <person name="Tobari Y.N."/>
            <person name="Tomimura Y."/>
            <person name="Tsolas J.M."/>
            <person name="Valente V.L."/>
            <person name="Venter E."/>
            <person name="Venter J.C."/>
            <person name="Vicario S."/>
            <person name="Vieira F.G."/>
            <person name="Vilella A.J."/>
            <person name="Villasante A."/>
            <person name="Walenz B."/>
            <person name="Wang J."/>
            <person name="Wasserman M."/>
            <person name="Watts T."/>
            <person name="Wilson D."/>
            <person name="Wilson R.K."/>
            <person name="Wing R.A."/>
            <person name="Wolfner M.F."/>
            <person name="Wong A."/>
            <person name="Wong G.K."/>
            <person name="Wu C.I."/>
            <person name="Wu G."/>
            <person name="Yamamoto D."/>
            <person name="Yang H.P."/>
            <person name="Yang S.P."/>
            <person name="Yorke J.A."/>
            <person name="Yoshida K."/>
            <person name="Zdobnov E."/>
            <person name="Zhang P."/>
            <person name="Zhang Y."/>
            <person name="Zimin A.V."/>
            <person name="Baldwin J."/>
            <person name="Abdouelleil A."/>
            <person name="Abdulkadir J."/>
            <person name="Abebe A."/>
            <person name="Abera B."/>
            <person name="Abreu J."/>
            <person name="Acer S.C."/>
            <person name="Aftuck L."/>
            <person name="Alexander A."/>
            <person name="An P."/>
            <person name="Anderson E."/>
            <person name="Anderson S."/>
            <person name="Arachi H."/>
            <person name="Azer M."/>
            <person name="Bachantsang P."/>
            <person name="Barry A."/>
            <person name="Bayul T."/>
            <person name="Berlin A."/>
            <person name="Bessette D."/>
            <person name="Bloom T."/>
            <person name="Blye J."/>
            <person name="Boguslavskiy L."/>
            <person name="Bonnet C."/>
            <person name="Boukhgalter B."/>
            <person name="Bourzgui I."/>
            <person name="Brown A."/>
            <person name="Cahill P."/>
            <person name="Channer S."/>
            <person name="Cheshatsang Y."/>
            <person name="Chuda L."/>
            <person name="Citroen M."/>
            <person name="Collymore A."/>
            <person name="Cooke P."/>
            <person name="Costello M."/>
            <person name="D'Aco K."/>
            <person name="Daza R."/>
            <person name="De Haan G."/>
            <person name="DeGray S."/>
            <person name="DeMaso C."/>
            <person name="Dhargay N."/>
            <person name="Dooley K."/>
            <person name="Dooley E."/>
            <person name="Doricent M."/>
            <person name="Dorje P."/>
            <person name="Dorjee K."/>
            <person name="Dupes A."/>
            <person name="Elong R."/>
            <person name="Falk J."/>
            <person name="Farina A."/>
            <person name="Faro S."/>
            <person name="Ferguson D."/>
            <person name="Fisher S."/>
            <person name="Foley C.D."/>
            <person name="Franke A."/>
            <person name="Friedrich D."/>
            <person name="Gadbois L."/>
            <person name="Gearin G."/>
            <person name="Gearin C.R."/>
            <person name="Giannoukos G."/>
            <person name="Goode T."/>
            <person name="Graham J."/>
            <person name="Grandbois E."/>
            <person name="Grewal S."/>
            <person name="Gyaltsen K."/>
            <person name="Hafez N."/>
            <person name="Hagos B."/>
            <person name="Hall J."/>
            <person name="Henson C."/>
            <person name="Hollinger A."/>
            <person name="Honan T."/>
            <person name="Huard M.D."/>
            <person name="Hughes L."/>
            <person name="Hurhula B."/>
            <person name="Husby M.E."/>
            <person name="Kamat A."/>
            <person name="Kanga B."/>
            <person name="Kashin S."/>
            <person name="Khazanovich D."/>
            <person name="Kisner P."/>
            <person name="Lance K."/>
            <person name="Lara M."/>
            <person name="Lee W."/>
            <person name="Lennon N."/>
            <person name="Letendre F."/>
            <person name="LeVine R."/>
            <person name="Lipovsky A."/>
            <person name="Liu X."/>
            <person name="Liu J."/>
            <person name="Liu S."/>
            <person name="Lokyitsang T."/>
            <person name="Lokyitsang Y."/>
            <person name="Lubonja R."/>
            <person name="Lui A."/>
            <person name="MacDonald P."/>
            <person name="Magnisalis V."/>
            <person name="Maru K."/>
            <person name="Matthews C."/>
            <person name="McCusker W."/>
            <person name="McDonough S."/>
            <person name="Mehta T."/>
            <person name="Meldrim J."/>
            <person name="Meneus L."/>
            <person name="Mihai O."/>
            <person name="Mihalev A."/>
            <person name="Mihova T."/>
            <person name="Mittelman R."/>
            <person name="Mlenga V."/>
            <person name="Montmayeur A."/>
            <person name="Mulrain L."/>
            <person name="Navidi A."/>
            <person name="Naylor J."/>
            <person name="Negash T."/>
            <person name="Nguyen T."/>
            <person name="Nguyen N."/>
            <person name="Nicol R."/>
            <person name="Norbu C."/>
            <person name="Norbu N."/>
            <person name="Novod N."/>
            <person name="O'Neill B."/>
            <person name="Osman S."/>
            <person name="Markiewicz E."/>
            <person name="Oyono O.L."/>
            <person name="Patti C."/>
            <person name="Phunkhang P."/>
            <person name="Pierre F."/>
            <person name="Priest M."/>
            <person name="Raghuraman S."/>
            <person name="Rege F."/>
            <person name="Reyes R."/>
            <person name="Rise C."/>
            <person name="Rogov P."/>
            <person name="Ross K."/>
            <person name="Ryan E."/>
            <person name="Settipalli S."/>
            <person name="Shea T."/>
            <person name="Sherpa N."/>
            <person name="Shi L."/>
            <person name="Shih D."/>
            <person name="Sparrow T."/>
            <person name="Spaulding J."/>
            <person name="Stalker J."/>
            <person name="Stange-Thomann N."/>
            <person name="Stavropoulos S."/>
            <person name="Stone C."/>
            <person name="Strader C."/>
            <person name="Tesfaye S."/>
            <person name="Thomson T."/>
            <person name="Thoulutsang Y."/>
            <person name="Thoulutsang D."/>
            <person name="Topham K."/>
            <person name="Topping I."/>
            <person name="Tsamla T."/>
            <person name="Vassiliev H."/>
            <person name="Vo A."/>
            <person name="Wangchuk T."/>
            <person name="Wangdi T."/>
            <person name="Weiand M."/>
            <person name="Wilkinson J."/>
            <person name="Wilson A."/>
            <person name="Yadav S."/>
            <person name="Young G."/>
            <person name="Yu Q."/>
            <person name="Zembek L."/>
            <person name="Zhong D."/>
            <person name="Zimmer A."/>
            <person name="Zwirko Z."/>
            <person name="Jaffe D.B."/>
            <person name="Alvarez P."/>
            <person name="Brockman W."/>
            <person name="Butler J."/>
            <person name="Chin C."/>
            <person name="Gnerre S."/>
            <person name="Grabherr M."/>
            <person name="Kleber M."/>
            <person name="Mauceli E."/>
            <person name="MacCallum I."/>
        </authorList>
    </citation>
    <scope>NUCLEOTIDE SEQUENCE [LARGE SCALE GENOMIC DNA]</scope>
    <source>
        <strain evidence="17">Tai18E2 / Tucson 14021-0261.01</strain>
    </source>
</reference>
<evidence type="ECO:0000256" key="6">
    <source>
        <dbReference type="ARBA" id="ARBA00022889"/>
    </source>
</evidence>
<proteinExistence type="inferred from homology"/>
<evidence type="ECO:0000256" key="14">
    <source>
        <dbReference type="SAM" id="MobiDB-lite"/>
    </source>
</evidence>
<dbReference type="SUPFAM" id="SSF69179">
    <property type="entry name" value="Integrin domains"/>
    <property type="match status" value="2"/>
</dbReference>
<dbReference type="GO" id="GO:0008305">
    <property type="term" value="C:integrin complex"/>
    <property type="evidence" value="ECO:0007669"/>
    <property type="project" value="InterPro"/>
</dbReference>
<keyword evidence="5" id="KW-0677">Repeat</keyword>
<evidence type="ECO:0000256" key="5">
    <source>
        <dbReference type="ARBA" id="ARBA00022737"/>
    </source>
</evidence>
<keyword evidence="10 13" id="KW-0675">Receptor</keyword>
<feature type="region of interest" description="Disordered" evidence="14">
    <location>
        <begin position="1014"/>
        <end position="1045"/>
    </location>
</feature>
<evidence type="ECO:0000259" key="15">
    <source>
        <dbReference type="Pfam" id="PF20805"/>
    </source>
</evidence>
<feature type="repeat" description="FG-GAP" evidence="12">
    <location>
        <begin position="362"/>
        <end position="417"/>
    </location>
</feature>
<dbReference type="Gene3D" id="1.20.5.930">
    <property type="entry name" value="Bicelle-embedded integrin alpha(iib) transmembrane segment"/>
    <property type="match status" value="1"/>
</dbReference>
<dbReference type="Gene3D" id="2.60.40.1460">
    <property type="entry name" value="Integrin domains. Chain A, domain 2"/>
    <property type="match status" value="1"/>
</dbReference>
<dbReference type="KEGG" id="dya:Dyak_GE14303"/>
<reference evidence="16 17" key="2">
    <citation type="journal article" date="2007" name="PLoS Biol.">
        <title>Principles of genome evolution in the Drosophila melanogaster species group.</title>
        <authorList>
            <person name="Ranz J.M."/>
            <person name="Maurin D."/>
            <person name="Chan Y.S."/>
            <person name="von Grotthuss M."/>
            <person name="Hillier L.W."/>
            <person name="Roote J."/>
            <person name="Ashburner M."/>
            <person name="Bergman C.M."/>
        </authorList>
    </citation>
    <scope>NUCLEOTIDE SEQUENCE [LARGE SCALE GENOMIC DNA]</scope>
    <source>
        <strain evidence="17">Tai18E2 / Tucson 14021-0261.01</strain>
    </source>
</reference>
<dbReference type="eggNOG" id="KOG3637">
    <property type="taxonomic scope" value="Eukaryota"/>
</dbReference>
<dbReference type="Pfam" id="PF01839">
    <property type="entry name" value="FG-GAP"/>
    <property type="match status" value="3"/>
</dbReference>
<dbReference type="PANTHER" id="PTHR23220">
    <property type="entry name" value="INTEGRIN ALPHA"/>
    <property type="match status" value="1"/>
</dbReference>
<dbReference type="GO" id="GO:0009897">
    <property type="term" value="C:external side of plasma membrane"/>
    <property type="evidence" value="ECO:0007669"/>
    <property type="project" value="TreeGrafter"/>
</dbReference>
<comment type="subcellular location">
    <subcellularLocation>
        <location evidence="1 13">Membrane</location>
        <topology evidence="1 13">Single-pass type I membrane protein</topology>
    </subcellularLocation>
</comment>
<dbReference type="FunFam" id="1.20.5.930:FF:000005">
    <property type="entry name" value="Integrin, alpha 10"/>
    <property type="match status" value="1"/>
</dbReference>
<comment type="similarity">
    <text evidence="2 13">Belongs to the integrin alpha chain family.</text>
</comment>
<feature type="signal peptide" evidence="13">
    <location>
        <begin position="1"/>
        <end position="18"/>
    </location>
</feature>
<keyword evidence="4 13" id="KW-0732">Signal</keyword>
<dbReference type="InterPro" id="IPR048285">
    <property type="entry name" value="Integrin_alpha_Ig-like_2"/>
</dbReference>
<dbReference type="SUPFAM" id="SSF69318">
    <property type="entry name" value="Integrin alpha N-terminal domain"/>
    <property type="match status" value="1"/>
</dbReference>